<keyword evidence="3" id="KW-1185">Reference proteome</keyword>
<comment type="caution">
    <text evidence="2">The sequence shown here is derived from an EMBL/GenBank/DDBJ whole genome shotgun (WGS) entry which is preliminary data.</text>
</comment>
<dbReference type="EMBL" id="JAUFPT010000063">
    <property type="protein sequence ID" value="MDN3572947.1"/>
    <property type="molecule type" value="Genomic_DNA"/>
</dbReference>
<reference evidence="3" key="1">
    <citation type="journal article" date="2019" name="Int. J. Syst. Evol. Microbiol.">
        <title>The Global Catalogue of Microorganisms (GCM) 10K type strain sequencing project: providing services to taxonomists for standard genome sequencing and annotation.</title>
        <authorList>
            <consortium name="The Broad Institute Genomics Platform"/>
            <consortium name="The Broad Institute Genome Sequencing Center for Infectious Disease"/>
            <person name="Wu L."/>
            <person name="Ma J."/>
        </authorList>
    </citation>
    <scope>NUCLEOTIDE SEQUENCE [LARGE SCALE GENOMIC DNA]</scope>
    <source>
        <strain evidence="3">CECT 7806</strain>
    </source>
</reference>
<feature type="region of interest" description="Disordered" evidence="1">
    <location>
        <begin position="1"/>
        <end position="32"/>
    </location>
</feature>
<evidence type="ECO:0008006" key="4">
    <source>
        <dbReference type="Google" id="ProtNLM"/>
    </source>
</evidence>
<dbReference type="Proteomes" id="UP001244297">
    <property type="component" value="Unassembled WGS sequence"/>
</dbReference>
<accession>A0ABT8ASR1</accession>
<dbReference type="Gene3D" id="1.10.1220.10">
    <property type="entry name" value="Met repressor-like"/>
    <property type="match status" value="1"/>
</dbReference>
<sequence>MSEAEAQKKIGRPAKNPGEGKRPTITFRCRGPLHERIQASAREADRSVSEEVETRLDRSYLADDQHRDNQEVLASITQRIVLDVLHDYVGGKHNFNAGQRFAHALKYHQAEADAKFRSEDPWYIDADKKKYIRDKVSDLVGFIIDELADETDPEEAERRRKALEDFTAGRGGLSALGQGYLGPSAGNDAKD</sequence>
<proteinExistence type="predicted"/>
<evidence type="ECO:0000313" key="2">
    <source>
        <dbReference type="EMBL" id="MDN3572947.1"/>
    </source>
</evidence>
<feature type="region of interest" description="Disordered" evidence="1">
    <location>
        <begin position="170"/>
        <end position="191"/>
    </location>
</feature>
<evidence type="ECO:0000256" key="1">
    <source>
        <dbReference type="SAM" id="MobiDB-lite"/>
    </source>
</evidence>
<dbReference type="InterPro" id="IPR013321">
    <property type="entry name" value="Arc_rbn_hlx_hlx"/>
</dbReference>
<dbReference type="InterPro" id="IPR010985">
    <property type="entry name" value="Ribbon_hlx_hlx"/>
</dbReference>
<organism evidence="2 3">
    <name type="scientific">Methylobacterium longum</name>
    <dbReference type="NCBI Taxonomy" id="767694"/>
    <lineage>
        <taxon>Bacteria</taxon>
        <taxon>Pseudomonadati</taxon>
        <taxon>Pseudomonadota</taxon>
        <taxon>Alphaproteobacteria</taxon>
        <taxon>Hyphomicrobiales</taxon>
        <taxon>Methylobacteriaceae</taxon>
        <taxon>Methylobacterium</taxon>
    </lineage>
</organism>
<gene>
    <name evidence="2" type="ORF">QWZ18_20245</name>
</gene>
<dbReference type="SUPFAM" id="SSF47598">
    <property type="entry name" value="Ribbon-helix-helix"/>
    <property type="match status" value="1"/>
</dbReference>
<name>A0ABT8ASR1_9HYPH</name>
<evidence type="ECO:0000313" key="3">
    <source>
        <dbReference type="Proteomes" id="UP001244297"/>
    </source>
</evidence>
<protein>
    <recommendedName>
        <fullName evidence="4">Arc-like DNA binding domain-containing protein</fullName>
    </recommendedName>
</protein>
<dbReference type="RefSeq" id="WP_238293029.1">
    <property type="nucleotide sequence ID" value="NZ_BPQS01000062.1"/>
</dbReference>